<dbReference type="InterPro" id="IPR037185">
    <property type="entry name" value="EmrE-like"/>
</dbReference>
<feature type="transmembrane region" description="Helical" evidence="1">
    <location>
        <begin position="56"/>
        <end position="75"/>
    </location>
</feature>
<organism evidence="3 4">
    <name type="scientific">Candidatus Taylorbacteria bacterium RIFCSPLOWO2_12_FULL_44_15c</name>
    <dbReference type="NCBI Taxonomy" id="1802333"/>
    <lineage>
        <taxon>Bacteria</taxon>
        <taxon>Candidatus Tayloriibacteriota</taxon>
    </lineage>
</organism>
<dbReference type="SUPFAM" id="SSF103481">
    <property type="entry name" value="Multidrug resistance efflux transporter EmrE"/>
    <property type="match status" value="1"/>
</dbReference>
<feature type="transmembrane region" description="Helical" evidence="1">
    <location>
        <begin position="87"/>
        <end position="105"/>
    </location>
</feature>
<feature type="transmembrane region" description="Helical" evidence="1">
    <location>
        <begin position="174"/>
        <end position="193"/>
    </location>
</feature>
<name>A0A1G2P7V6_9BACT</name>
<feature type="domain" description="EamA" evidence="2">
    <location>
        <begin position="2"/>
        <end position="128"/>
    </location>
</feature>
<proteinExistence type="predicted"/>
<gene>
    <name evidence="3" type="ORF">A3G03_00900</name>
</gene>
<evidence type="ECO:0000313" key="3">
    <source>
        <dbReference type="EMBL" id="OHA44353.1"/>
    </source>
</evidence>
<keyword evidence="1" id="KW-1133">Transmembrane helix</keyword>
<dbReference type="STRING" id="1802333.A3G03_00900"/>
<comment type="caution">
    <text evidence="3">The sequence shown here is derived from an EMBL/GenBank/DDBJ whole genome shotgun (WGS) entry which is preliminary data.</text>
</comment>
<feature type="transmembrane region" description="Helical" evidence="1">
    <location>
        <begin position="148"/>
        <end position="168"/>
    </location>
</feature>
<dbReference type="PANTHER" id="PTHR22911">
    <property type="entry name" value="ACYL-MALONYL CONDENSING ENZYME-RELATED"/>
    <property type="match status" value="1"/>
</dbReference>
<feature type="transmembrane region" description="Helical" evidence="1">
    <location>
        <begin position="111"/>
        <end position="128"/>
    </location>
</feature>
<keyword evidence="1" id="KW-0812">Transmembrane</keyword>
<protein>
    <recommendedName>
        <fullName evidence="2">EamA domain-containing protein</fullName>
    </recommendedName>
</protein>
<keyword evidence="1" id="KW-0472">Membrane</keyword>
<dbReference type="EMBL" id="MHSL01000005">
    <property type="protein sequence ID" value="OHA44353.1"/>
    <property type="molecule type" value="Genomic_DNA"/>
</dbReference>
<evidence type="ECO:0000313" key="4">
    <source>
        <dbReference type="Proteomes" id="UP000176355"/>
    </source>
</evidence>
<feature type="transmembrane region" description="Helical" evidence="1">
    <location>
        <begin position="27"/>
        <end position="50"/>
    </location>
</feature>
<feature type="domain" description="EamA" evidence="2">
    <location>
        <begin position="146"/>
        <end position="283"/>
    </location>
</feature>
<evidence type="ECO:0000259" key="2">
    <source>
        <dbReference type="Pfam" id="PF00892"/>
    </source>
</evidence>
<dbReference type="Gene3D" id="1.10.3730.20">
    <property type="match status" value="1"/>
</dbReference>
<dbReference type="Proteomes" id="UP000176355">
    <property type="component" value="Unassembled WGS sequence"/>
</dbReference>
<dbReference type="Pfam" id="PF00892">
    <property type="entry name" value="EamA"/>
    <property type="match status" value="2"/>
</dbReference>
<dbReference type="PANTHER" id="PTHR22911:SF137">
    <property type="entry name" value="SOLUTE CARRIER FAMILY 35 MEMBER G2-RELATED"/>
    <property type="match status" value="1"/>
</dbReference>
<evidence type="ECO:0000256" key="1">
    <source>
        <dbReference type="SAM" id="Phobius"/>
    </source>
</evidence>
<dbReference type="AlphaFoldDB" id="A0A1G2P7V6"/>
<dbReference type="InterPro" id="IPR000620">
    <property type="entry name" value="EamA_dom"/>
</dbReference>
<feature type="transmembrane region" description="Helical" evidence="1">
    <location>
        <begin position="214"/>
        <end position="233"/>
    </location>
</feature>
<sequence>MFGGTFALGIGDTWRKKYLKEGIDEQSLLTVTLFLTGVLLLPVLLVVGFPEIKEGFWLPLFGTIALNLISQNLFIRAFKLSDASLIAPLRLIIPPLVILTGFVFLGEKPTWLGAIGIIVTMIGLWFLLFKKEDATWSRLTAKLKDRGILYGLIGSVLFAISFPLDKIVVIKSSALFGTFVIFSSLGIMTYLLNTIMKPGFNRSLTGVLTKDKKALLLISVASSAGVFLTNQALNYSLAAYVSSLKRLQALWTVLLAGALLKEKEIRRRVFATIIMFLGILLSVLIK</sequence>
<reference evidence="3 4" key="1">
    <citation type="journal article" date="2016" name="Nat. Commun.">
        <title>Thousands of microbial genomes shed light on interconnected biogeochemical processes in an aquifer system.</title>
        <authorList>
            <person name="Anantharaman K."/>
            <person name="Brown C.T."/>
            <person name="Hug L.A."/>
            <person name="Sharon I."/>
            <person name="Castelle C.J."/>
            <person name="Probst A.J."/>
            <person name="Thomas B.C."/>
            <person name="Singh A."/>
            <person name="Wilkins M.J."/>
            <person name="Karaoz U."/>
            <person name="Brodie E.L."/>
            <person name="Williams K.H."/>
            <person name="Hubbard S.S."/>
            <person name="Banfield J.F."/>
        </authorList>
    </citation>
    <scope>NUCLEOTIDE SEQUENCE [LARGE SCALE GENOMIC DNA]</scope>
</reference>
<accession>A0A1G2P7V6</accession>
<feature type="transmembrane region" description="Helical" evidence="1">
    <location>
        <begin position="269"/>
        <end position="285"/>
    </location>
</feature>
<dbReference type="GO" id="GO:0016020">
    <property type="term" value="C:membrane"/>
    <property type="evidence" value="ECO:0007669"/>
    <property type="project" value="InterPro"/>
</dbReference>